<dbReference type="PROSITE" id="PS51915">
    <property type="entry name" value="ZAD"/>
    <property type="match status" value="1"/>
</dbReference>
<feature type="compositionally biased region" description="Basic and acidic residues" evidence="6">
    <location>
        <begin position="346"/>
        <end position="363"/>
    </location>
</feature>
<dbReference type="PANTHER" id="PTHR23235:SF120">
    <property type="entry name" value="KRUPPEL-LIKE FACTOR 15"/>
    <property type="match status" value="1"/>
</dbReference>
<dbReference type="SMART" id="SM00355">
    <property type="entry name" value="ZnF_C2H2"/>
    <property type="match status" value="6"/>
</dbReference>
<dbReference type="PANTHER" id="PTHR23235">
    <property type="entry name" value="KRUEPPEL-LIKE TRANSCRIPTION FACTOR"/>
    <property type="match status" value="1"/>
</dbReference>
<dbReference type="Pfam" id="PF13894">
    <property type="entry name" value="zf-C2H2_4"/>
    <property type="match status" value="1"/>
</dbReference>
<sequence>MDSTDLSKVCRLCLKGGDVLCPIFGNHTSNGRPSLPQRIMSCAQIKISEGDGLPNNVCTPCITQVDRSYQFKLLCEQSDITLRGSMKEGQMTDDESLEEAEQWDMTKFMPEVIIKEDNDISEDNSAMNGNYGQDGDSEDHQYQSHQSLPPPPLYPLASMLVDQTLLQQVANLAPTDQYQDTRQQMFLERVIQQHNQQQNHRSEQPSLTQELLQPARSRRCRGGDKLFKCRQCNKSYSFSSALSRHKAVHNTALRPHVCQICKKGFTQEDKLVRHQKTHSMDFFMACDLCQRPFKSFTAYQRHRITGGCMMMNNGQAALQTQLQMQLQGQVQPDDVRRTRQQVQHENLQRQETSDDAPQEPHDADDPEASPTDQSSAHAQNSTGRISGKGKPEFQCKVCEKMFATRGSLEVHSTIHTGVRPFRCSGCDKSFRHKVNLMEHYQRKHSLVRPYICDVCAARFVTKQELVRHYRKHIGE</sequence>
<dbReference type="Gene3D" id="3.30.160.60">
    <property type="entry name" value="Classic Zinc Finger"/>
    <property type="match status" value="5"/>
</dbReference>
<keyword evidence="10" id="KW-1185">Reference proteome</keyword>
<dbReference type="PROSITE" id="PS50157">
    <property type="entry name" value="ZINC_FINGER_C2H2_2"/>
    <property type="match status" value="5"/>
</dbReference>
<dbReference type="Proteomes" id="UP001307889">
    <property type="component" value="Chromosome 11"/>
</dbReference>
<dbReference type="GO" id="GO:0008270">
    <property type="term" value="F:zinc ion binding"/>
    <property type="evidence" value="ECO:0007669"/>
    <property type="project" value="UniProtKB-KW"/>
</dbReference>
<dbReference type="SMART" id="SM00868">
    <property type="entry name" value="zf-AD"/>
    <property type="match status" value="1"/>
</dbReference>
<organism evidence="9 10">
    <name type="scientific">Nesidiocoris tenuis</name>
    <dbReference type="NCBI Taxonomy" id="355587"/>
    <lineage>
        <taxon>Eukaryota</taxon>
        <taxon>Metazoa</taxon>
        <taxon>Ecdysozoa</taxon>
        <taxon>Arthropoda</taxon>
        <taxon>Hexapoda</taxon>
        <taxon>Insecta</taxon>
        <taxon>Pterygota</taxon>
        <taxon>Neoptera</taxon>
        <taxon>Paraneoptera</taxon>
        <taxon>Hemiptera</taxon>
        <taxon>Heteroptera</taxon>
        <taxon>Panheteroptera</taxon>
        <taxon>Cimicomorpha</taxon>
        <taxon>Miridae</taxon>
        <taxon>Dicyphina</taxon>
        <taxon>Nesidiocoris</taxon>
    </lineage>
</organism>
<protein>
    <submittedName>
        <fullName evidence="9">Zinc-finger associated domain (Zf-AD)</fullName>
    </submittedName>
</protein>
<feature type="binding site" evidence="5">
    <location>
        <position position="13"/>
    </location>
    <ligand>
        <name>Zn(2+)</name>
        <dbReference type="ChEBI" id="CHEBI:29105"/>
    </ligand>
</feature>
<dbReference type="InterPro" id="IPR012934">
    <property type="entry name" value="Znf_AD"/>
</dbReference>
<feature type="domain" description="C2H2-type" evidence="7">
    <location>
        <begin position="227"/>
        <end position="255"/>
    </location>
</feature>
<evidence type="ECO:0000256" key="1">
    <source>
        <dbReference type="ARBA" id="ARBA00022723"/>
    </source>
</evidence>
<evidence type="ECO:0000256" key="4">
    <source>
        <dbReference type="PROSITE-ProRule" id="PRU00042"/>
    </source>
</evidence>
<feature type="domain" description="ZAD" evidence="8">
    <location>
        <begin position="8"/>
        <end position="85"/>
    </location>
</feature>
<feature type="binding site" evidence="5">
    <location>
        <position position="10"/>
    </location>
    <ligand>
        <name>Zn(2+)</name>
        <dbReference type="ChEBI" id="CHEBI:29105"/>
    </ligand>
</feature>
<evidence type="ECO:0000259" key="8">
    <source>
        <dbReference type="PROSITE" id="PS51915"/>
    </source>
</evidence>
<feature type="binding site" evidence="5">
    <location>
        <position position="58"/>
    </location>
    <ligand>
        <name>Zn(2+)</name>
        <dbReference type="ChEBI" id="CHEBI:29105"/>
    </ligand>
</feature>
<dbReference type="InterPro" id="IPR013087">
    <property type="entry name" value="Znf_C2H2_type"/>
</dbReference>
<dbReference type="Pfam" id="PF00096">
    <property type="entry name" value="zf-C2H2"/>
    <property type="match status" value="4"/>
</dbReference>
<accession>A0ABN7B5Y5</accession>
<evidence type="ECO:0000259" key="7">
    <source>
        <dbReference type="PROSITE" id="PS50157"/>
    </source>
</evidence>
<dbReference type="SUPFAM" id="SSF57667">
    <property type="entry name" value="beta-beta-alpha zinc fingers"/>
    <property type="match status" value="4"/>
</dbReference>
<feature type="domain" description="C2H2-type" evidence="7">
    <location>
        <begin position="421"/>
        <end position="449"/>
    </location>
</feature>
<proteinExistence type="predicted"/>
<dbReference type="Pfam" id="PF07776">
    <property type="entry name" value="zf-AD"/>
    <property type="match status" value="1"/>
</dbReference>
<evidence type="ECO:0000313" key="9">
    <source>
        <dbReference type="EMBL" id="BES99819.1"/>
    </source>
</evidence>
<evidence type="ECO:0000256" key="2">
    <source>
        <dbReference type="ARBA" id="ARBA00022771"/>
    </source>
</evidence>
<feature type="region of interest" description="Disordered" evidence="6">
    <location>
        <begin position="328"/>
        <end position="390"/>
    </location>
</feature>
<evidence type="ECO:0000313" key="10">
    <source>
        <dbReference type="Proteomes" id="UP001307889"/>
    </source>
</evidence>
<dbReference type="InterPro" id="IPR036236">
    <property type="entry name" value="Znf_C2H2_sf"/>
</dbReference>
<feature type="domain" description="C2H2-type" evidence="7">
    <location>
        <begin position="450"/>
        <end position="475"/>
    </location>
</feature>
<feature type="domain" description="C2H2-type" evidence="7">
    <location>
        <begin position="256"/>
        <end position="279"/>
    </location>
</feature>
<feature type="region of interest" description="Disordered" evidence="6">
    <location>
        <begin position="121"/>
        <end position="148"/>
    </location>
</feature>
<reference evidence="9 10" key="1">
    <citation type="submission" date="2023-09" db="EMBL/GenBank/DDBJ databases">
        <title>Nesidiocoris tenuis whole genome shotgun sequence.</title>
        <authorList>
            <person name="Shibata T."/>
            <person name="Shimoda M."/>
            <person name="Kobayashi T."/>
            <person name="Uehara T."/>
        </authorList>
    </citation>
    <scope>NUCLEOTIDE SEQUENCE [LARGE SCALE GENOMIC DNA]</scope>
    <source>
        <strain evidence="9 10">Japan</strain>
    </source>
</reference>
<feature type="binding site" evidence="5">
    <location>
        <position position="61"/>
    </location>
    <ligand>
        <name>Zn(2+)</name>
        <dbReference type="ChEBI" id="CHEBI:29105"/>
    </ligand>
</feature>
<dbReference type="EMBL" id="AP028919">
    <property type="protein sequence ID" value="BES99819.1"/>
    <property type="molecule type" value="Genomic_DNA"/>
</dbReference>
<keyword evidence="3 5" id="KW-0862">Zinc</keyword>
<dbReference type="Gene3D" id="3.40.1800.20">
    <property type="match status" value="1"/>
</dbReference>
<name>A0ABN7B5Y5_9HEMI</name>
<evidence type="ECO:0000256" key="6">
    <source>
        <dbReference type="SAM" id="MobiDB-lite"/>
    </source>
</evidence>
<dbReference type="PROSITE" id="PS00028">
    <property type="entry name" value="ZINC_FINGER_C2H2_1"/>
    <property type="match status" value="5"/>
</dbReference>
<gene>
    <name evidence="9" type="ORF">NTJ_12636</name>
</gene>
<feature type="domain" description="C2H2-type" evidence="7">
    <location>
        <begin position="393"/>
        <end position="420"/>
    </location>
</feature>
<evidence type="ECO:0000256" key="5">
    <source>
        <dbReference type="PROSITE-ProRule" id="PRU01263"/>
    </source>
</evidence>
<keyword evidence="2 4" id="KW-0863">Zinc-finger</keyword>
<feature type="compositionally biased region" description="Polar residues" evidence="6">
    <location>
        <begin position="370"/>
        <end position="384"/>
    </location>
</feature>
<evidence type="ECO:0000256" key="3">
    <source>
        <dbReference type="ARBA" id="ARBA00022833"/>
    </source>
</evidence>
<keyword evidence="1 5" id="KW-0479">Metal-binding</keyword>
<dbReference type="SUPFAM" id="SSF57716">
    <property type="entry name" value="Glucocorticoid receptor-like (DNA-binding domain)"/>
    <property type="match status" value="1"/>
</dbReference>